<dbReference type="SUPFAM" id="SSF53850">
    <property type="entry name" value="Periplasmic binding protein-like II"/>
    <property type="match status" value="1"/>
</dbReference>
<proteinExistence type="predicted"/>
<name>A4CCT1_9GAMM</name>
<gene>
    <name evidence="1" type="ORF">PTD2_15082</name>
</gene>
<dbReference type="AlphaFoldDB" id="A4CCT1"/>
<dbReference type="RefSeq" id="WP_009838636.1">
    <property type="nucleotide sequence ID" value="NZ_AAOH01000006.1"/>
</dbReference>
<evidence type="ECO:0000313" key="2">
    <source>
        <dbReference type="Proteomes" id="UP000006201"/>
    </source>
</evidence>
<keyword evidence="2" id="KW-1185">Reference proteome</keyword>
<dbReference type="EMBL" id="AAOH01000006">
    <property type="protein sequence ID" value="EAR27374.1"/>
    <property type="molecule type" value="Genomic_DNA"/>
</dbReference>
<dbReference type="OrthoDB" id="5452199at2"/>
<evidence type="ECO:0008006" key="3">
    <source>
        <dbReference type="Google" id="ProtNLM"/>
    </source>
</evidence>
<protein>
    <recommendedName>
        <fullName evidence="3">Solute-binding protein family 3/N-terminal domain-containing protein</fullName>
    </recommendedName>
</protein>
<reference evidence="1 2" key="1">
    <citation type="submission" date="2006-02" db="EMBL/GenBank/DDBJ databases">
        <authorList>
            <person name="Moran M.A."/>
            <person name="Kjelleberg S."/>
            <person name="Egan S."/>
            <person name="Saunders N."/>
            <person name="Thomas T."/>
            <person name="Ferriera S."/>
            <person name="Johnson J."/>
            <person name="Kravitz S."/>
            <person name="Halpern A."/>
            <person name="Remington K."/>
            <person name="Beeson K."/>
            <person name="Tran B."/>
            <person name="Rogers Y.-H."/>
            <person name="Friedman R."/>
            <person name="Venter J.C."/>
        </authorList>
    </citation>
    <scope>NUCLEOTIDE SEQUENCE [LARGE SCALE GENOMIC DNA]</scope>
    <source>
        <strain evidence="1 2">D2</strain>
    </source>
</reference>
<sequence length="287" mass="32983">MIRYLILLSFVLLSTPVFAKKLPYIAQITIETDIYNYSQDFINGRPLLEITDYQGKNAQRDVVEFILIQQALLLGGLEIEFDFKQGNYDARNLRLLEKGLLLLSFDSMWLTQAQKIEQQVYISDPLIEKGEYVAGIFTGVNNLDAQKIASLGHLHQHSVVSSKDWIVDWQTLEQLQPKKLLHESDWISMAKMVSRGWVDVMLIPFNAEFPFVYQGEGYQLTVVPNVKVALNDSRHFLVSKQHPLGLEVYQALQKGLKILKARGQIRKAYQDAGFINPLVTRWQEISR</sequence>
<accession>A4CCT1</accession>
<dbReference type="Gene3D" id="3.40.190.10">
    <property type="entry name" value="Periplasmic binding protein-like II"/>
    <property type="match status" value="2"/>
</dbReference>
<organism evidence="1 2">
    <name type="scientific">Pseudoalteromonas tunicata D2</name>
    <dbReference type="NCBI Taxonomy" id="87626"/>
    <lineage>
        <taxon>Bacteria</taxon>
        <taxon>Pseudomonadati</taxon>
        <taxon>Pseudomonadota</taxon>
        <taxon>Gammaproteobacteria</taxon>
        <taxon>Alteromonadales</taxon>
        <taxon>Pseudoalteromonadaceae</taxon>
        <taxon>Pseudoalteromonas</taxon>
    </lineage>
</organism>
<dbReference type="eggNOG" id="COG0840">
    <property type="taxonomic scope" value="Bacteria"/>
</dbReference>
<evidence type="ECO:0000313" key="1">
    <source>
        <dbReference type="EMBL" id="EAR27374.1"/>
    </source>
</evidence>
<dbReference type="Proteomes" id="UP000006201">
    <property type="component" value="Unassembled WGS sequence"/>
</dbReference>
<dbReference type="HOGENOM" id="CLU_083605_0_0_6"/>
<comment type="caution">
    <text evidence="1">The sequence shown here is derived from an EMBL/GenBank/DDBJ whole genome shotgun (WGS) entry which is preliminary data.</text>
</comment>
<dbReference type="STRING" id="87626.PTD2_15082"/>